<dbReference type="EMBL" id="LVVM01006203">
    <property type="protein sequence ID" value="OJA08753.1"/>
    <property type="molecule type" value="Genomic_DNA"/>
</dbReference>
<organism evidence="1 2">
    <name type="scientific">Rhizopogon vesiculosus</name>
    <dbReference type="NCBI Taxonomy" id="180088"/>
    <lineage>
        <taxon>Eukaryota</taxon>
        <taxon>Fungi</taxon>
        <taxon>Dikarya</taxon>
        <taxon>Basidiomycota</taxon>
        <taxon>Agaricomycotina</taxon>
        <taxon>Agaricomycetes</taxon>
        <taxon>Agaricomycetidae</taxon>
        <taxon>Boletales</taxon>
        <taxon>Suillineae</taxon>
        <taxon>Rhizopogonaceae</taxon>
        <taxon>Rhizopogon</taxon>
    </lineage>
</organism>
<dbReference type="Proteomes" id="UP000183567">
    <property type="component" value="Unassembled WGS sequence"/>
</dbReference>
<accession>A0A1J8Q4Y3</accession>
<sequence>MFLSDKRHMVTMLQKTEKKPDPQPQVYDVDLMNAEQEEDPLDVPIPTRVRFVQQDDIALTPKASQS</sequence>
<comment type="caution">
    <text evidence="1">The sequence shown here is derived from an EMBL/GenBank/DDBJ whole genome shotgun (WGS) entry which is preliminary data.</text>
</comment>
<reference evidence="1 2" key="1">
    <citation type="submission" date="2016-03" db="EMBL/GenBank/DDBJ databases">
        <title>Comparative genomics of the ectomycorrhizal sister species Rhizopogon vinicolor and Rhizopogon vesiculosus (Basidiomycota: Boletales) reveals a divergence of the mating type B locus.</title>
        <authorList>
            <person name="Mujic A.B."/>
            <person name="Kuo A."/>
            <person name="Tritt A."/>
            <person name="Lipzen A."/>
            <person name="Chen C."/>
            <person name="Johnson J."/>
            <person name="Sharma A."/>
            <person name="Barry K."/>
            <person name="Grigoriev I.V."/>
            <person name="Spatafora J.W."/>
        </authorList>
    </citation>
    <scope>NUCLEOTIDE SEQUENCE [LARGE SCALE GENOMIC DNA]</scope>
    <source>
        <strain evidence="1 2">AM-OR11-056</strain>
    </source>
</reference>
<gene>
    <name evidence="1" type="ORF">AZE42_06089</name>
</gene>
<name>A0A1J8Q4Y3_9AGAM</name>
<evidence type="ECO:0000313" key="2">
    <source>
        <dbReference type="Proteomes" id="UP000183567"/>
    </source>
</evidence>
<evidence type="ECO:0000313" key="1">
    <source>
        <dbReference type="EMBL" id="OJA08753.1"/>
    </source>
</evidence>
<keyword evidence="2" id="KW-1185">Reference proteome</keyword>
<dbReference type="STRING" id="180088.A0A1J8Q4Y3"/>
<dbReference type="AlphaFoldDB" id="A0A1J8Q4Y3"/>
<protein>
    <submittedName>
        <fullName evidence="1">Uncharacterized protein</fullName>
    </submittedName>
</protein>
<proteinExistence type="predicted"/>